<evidence type="ECO:0000313" key="6">
    <source>
        <dbReference type="EMBL" id="EGV64212.1"/>
    </source>
</evidence>
<dbReference type="GeneID" id="18247353"/>
<dbReference type="eggNOG" id="KOG3135">
    <property type="taxonomic scope" value="Eukaryota"/>
</dbReference>
<dbReference type="OrthoDB" id="504689at2759"/>
<evidence type="ECO:0000256" key="1">
    <source>
        <dbReference type="ARBA" id="ARBA00004202"/>
    </source>
</evidence>
<dbReference type="Pfam" id="PF03358">
    <property type="entry name" value="FMN_red"/>
    <property type="match status" value="1"/>
</dbReference>
<dbReference type="AlphaFoldDB" id="G3B3Q9"/>
<organism evidence="7">
    <name type="scientific">Candida tenuis (strain ATCC 10573 / BCRC 21748 / CBS 615 / JCM 9827 / NBRC 10315 / NRRL Y-1498 / VKM Y-70)</name>
    <name type="common">Yeast</name>
    <name type="synonym">Yamadazyma tenuis</name>
    <dbReference type="NCBI Taxonomy" id="590646"/>
    <lineage>
        <taxon>Eukaryota</taxon>
        <taxon>Fungi</taxon>
        <taxon>Dikarya</taxon>
        <taxon>Ascomycota</taxon>
        <taxon>Saccharomycotina</taxon>
        <taxon>Pichiomycetes</taxon>
        <taxon>Debaryomycetaceae</taxon>
        <taxon>Yamadazyma</taxon>
    </lineage>
</organism>
<gene>
    <name evidence="6" type="ORF">CANTEDRAFT_114281</name>
</gene>
<dbReference type="InterPro" id="IPR010089">
    <property type="entry name" value="Flavoprotein_WrbA-like"/>
</dbReference>
<dbReference type="NCBIfam" id="NF002999">
    <property type="entry name" value="PRK03767.1"/>
    <property type="match status" value="1"/>
</dbReference>
<dbReference type="InterPro" id="IPR008254">
    <property type="entry name" value="Flavodoxin/NO_synth"/>
</dbReference>
<dbReference type="GO" id="GO:0003955">
    <property type="term" value="F:NAD(P)H dehydrogenase (quinone) activity"/>
    <property type="evidence" value="ECO:0007669"/>
    <property type="project" value="InterPro"/>
</dbReference>
<dbReference type="KEGG" id="cten:18247353"/>
<evidence type="ECO:0000256" key="2">
    <source>
        <dbReference type="ARBA" id="ARBA00006961"/>
    </source>
</evidence>
<dbReference type="GO" id="GO:0005886">
    <property type="term" value="C:plasma membrane"/>
    <property type="evidence" value="ECO:0007669"/>
    <property type="project" value="UniProtKB-SubCell"/>
</dbReference>
<sequence length="200" mass="21421">MAPKIAIIYYSTYGHLYAAAQEVQKGVQSAGGSADLYQIKETLPEEVLKAMHAPPKSDVPLASVDTLKEYDAFLFGIPTRYGNVPAQWKAFWDQTGGLWAAGALYGKPFGVFVSTGGLGGGQEATIINSLSSFIHHGMVYVPLGYGEAFPLLTNLTEVHGGSPWGSGLLAGGDGSRKASELENKVFNIHGKTFYKTVEKF</sequence>
<dbReference type="SUPFAM" id="SSF52218">
    <property type="entry name" value="Flavoproteins"/>
    <property type="match status" value="1"/>
</dbReference>
<accession>G3B3Q9</accession>
<dbReference type="Gene3D" id="3.40.50.360">
    <property type="match status" value="1"/>
</dbReference>
<comment type="similarity">
    <text evidence="2">Belongs to the WrbA family.</text>
</comment>
<dbReference type="GO" id="GO:0034599">
    <property type="term" value="P:cellular response to oxidative stress"/>
    <property type="evidence" value="ECO:0007669"/>
    <property type="project" value="UniProtKB-ARBA"/>
</dbReference>
<keyword evidence="3" id="KW-0843">Virulence</keyword>
<dbReference type="HOGENOM" id="CLU_051402_0_1_1"/>
<dbReference type="InterPro" id="IPR029039">
    <property type="entry name" value="Flavoprotein-like_sf"/>
</dbReference>
<dbReference type="Proteomes" id="UP000000707">
    <property type="component" value="Unassembled WGS sequence"/>
</dbReference>
<dbReference type="EMBL" id="GL996521">
    <property type="protein sequence ID" value="EGV64212.1"/>
    <property type="molecule type" value="Genomic_DNA"/>
</dbReference>
<dbReference type="FunFam" id="3.40.50.360:FF:000001">
    <property type="entry name" value="NAD(P)H dehydrogenase (Quinone) FQR1-like"/>
    <property type="match status" value="1"/>
</dbReference>
<dbReference type="InterPro" id="IPR005025">
    <property type="entry name" value="FMN_Rdtase-like_dom"/>
</dbReference>
<reference evidence="6 7" key="1">
    <citation type="journal article" date="2011" name="Proc. Natl. Acad. Sci. U.S.A.">
        <title>Comparative genomics of xylose-fermenting fungi for enhanced biofuel production.</title>
        <authorList>
            <person name="Wohlbach D.J."/>
            <person name="Kuo A."/>
            <person name="Sato T.K."/>
            <person name="Potts K.M."/>
            <person name="Salamov A.A."/>
            <person name="LaButti K.M."/>
            <person name="Sun H."/>
            <person name="Clum A."/>
            <person name="Pangilinan J.L."/>
            <person name="Lindquist E.A."/>
            <person name="Lucas S."/>
            <person name="Lapidus A."/>
            <person name="Jin M."/>
            <person name="Gunawan C."/>
            <person name="Balan V."/>
            <person name="Dale B.E."/>
            <person name="Jeffries T.W."/>
            <person name="Zinkel R."/>
            <person name="Barry K.W."/>
            <person name="Grigoriev I.V."/>
            <person name="Gasch A.P."/>
        </authorList>
    </citation>
    <scope>NUCLEOTIDE SEQUENCE [LARGE SCALE GENOMIC DNA]</scope>
    <source>
        <strain evidence="7">ATCC 10573 / BCRC 21748 / CBS 615 / JCM 9827 / NBRC 10315 / NRRL Y-1498 / VKM Y-70</strain>
    </source>
</reference>
<evidence type="ECO:0000313" key="7">
    <source>
        <dbReference type="Proteomes" id="UP000000707"/>
    </source>
</evidence>
<dbReference type="PANTHER" id="PTHR30546:SF23">
    <property type="entry name" value="FLAVOPROTEIN-LIKE PROTEIN YCP4-RELATED"/>
    <property type="match status" value="1"/>
</dbReference>
<evidence type="ECO:0000259" key="5">
    <source>
        <dbReference type="PROSITE" id="PS50902"/>
    </source>
</evidence>
<evidence type="ECO:0000256" key="4">
    <source>
        <dbReference type="ARBA" id="ARBA00053955"/>
    </source>
</evidence>
<feature type="domain" description="Flavodoxin-like" evidence="5">
    <location>
        <begin position="5"/>
        <end position="193"/>
    </location>
</feature>
<protein>
    <submittedName>
        <fullName evidence="6">Flavo protein WrbA</fullName>
    </submittedName>
</protein>
<name>G3B3Q9_CANTC</name>
<evidence type="ECO:0000256" key="3">
    <source>
        <dbReference type="ARBA" id="ARBA00023026"/>
    </source>
</evidence>
<dbReference type="PANTHER" id="PTHR30546">
    <property type="entry name" value="FLAVODOXIN-RELATED PROTEIN WRBA-RELATED"/>
    <property type="match status" value="1"/>
</dbReference>
<proteinExistence type="inferred from homology"/>
<dbReference type="GO" id="GO:0010181">
    <property type="term" value="F:FMN binding"/>
    <property type="evidence" value="ECO:0007669"/>
    <property type="project" value="InterPro"/>
</dbReference>
<keyword evidence="7" id="KW-1185">Reference proteome</keyword>
<comment type="subcellular location">
    <subcellularLocation>
        <location evidence="1">Cell membrane</location>
        <topology evidence="1">Peripheral membrane protein</topology>
    </subcellularLocation>
</comment>
<comment type="function">
    <text evidence="4">Flavodoxin-like protein (FLP) that plays a role in cell wall integrity, oxidative stress protection and virulence. FLPs act as NAD(P)H quinone oxidoreductases. Reduces ubiquinone (coenzyme Q), enabling it to serve as an antioxidant in the membrane.</text>
</comment>
<dbReference type="PROSITE" id="PS50902">
    <property type="entry name" value="FLAVODOXIN_LIKE"/>
    <property type="match status" value="1"/>
</dbReference>
<dbReference type="NCBIfam" id="TIGR01755">
    <property type="entry name" value="flav_wrbA"/>
    <property type="match status" value="1"/>
</dbReference>